<keyword evidence="2" id="KW-0812">Transmembrane</keyword>
<dbReference type="GO" id="GO:0005886">
    <property type="term" value="C:plasma membrane"/>
    <property type="evidence" value="ECO:0007669"/>
    <property type="project" value="UniProtKB-SubCell"/>
</dbReference>
<sequence>MNINFVLKKIFILLFLLAAGCNFAAKNKLPETDLPNQYKIEDYSVFDNEKWWEIFEDPTLNMLEETALEYNKNLVIAFERVNMARAEAGIISANSMPQIGFNVGGMRSGGYRVRTNNRFSAGVGASYEIDLWGRQRNLQAAMKARLLSREAQKDVVRLTITADVAKTYFTILAYDSILAKIDAAIKDKDDNIALHKSKFLKNASTELSLRRLEAEKDNMKAIYLEYRIALSANETALSTLIGGSAREIIEESIPRERPLEKMAVVEKMLSQVPSSILHNRPDIRVAEMDLYEAGANIGVIRAGFFPSISLTTATVLVSESMKRLFSGGTWNFAGIITGPIFQGGRNRFKLEELQAQQRILVSTYELTVQKAFKETYDAITSNNINHEILATREREVVTLNRSVTLARKSYLSKKITLTDLLEIQRRALDADIDLSLTLRNQLYFIVDICKTLGGGLRYDHAPGEEPSDAKPEVEKEPAEDTDKEIKK</sequence>
<dbReference type="InterPro" id="IPR003423">
    <property type="entry name" value="OMP_efflux"/>
</dbReference>
<comment type="similarity">
    <text evidence="1 2">Belongs to the outer membrane factor (OMF) (TC 1.B.17) family.</text>
</comment>
<dbReference type="STRING" id="445932.Emin_0910"/>
<name>B2KD69_ELUMP</name>
<keyword evidence="2" id="KW-1134">Transmembrane beta strand</keyword>
<evidence type="ECO:0000313" key="5">
    <source>
        <dbReference type="EMBL" id="ACC98465.1"/>
    </source>
</evidence>
<keyword evidence="6" id="KW-1185">Reference proteome</keyword>
<dbReference type="PANTHER" id="PTHR30203">
    <property type="entry name" value="OUTER MEMBRANE CATION EFFLUX PROTEIN"/>
    <property type="match status" value="1"/>
</dbReference>
<feature type="region of interest" description="Disordered" evidence="4">
    <location>
        <begin position="460"/>
        <end position="487"/>
    </location>
</feature>
<dbReference type="InterPro" id="IPR010131">
    <property type="entry name" value="MdtP/NodT-like"/>
</dbReference>
<dbReference type="Pfam" id="PF02321">
    <property type="entry name" value="OEP"/>
    <property type="match status" value="2"/>
</dbReference>
<dbReference type="RefSeq" id="WP_012415080.1">
    <property type="nucleotide sequence ID" value="NC_010644.1"/>
</dbReference>
<protein>
    <submittedName>
        <fullName evidence="5">Outer membrane protein</fullName>
    </submittedName>
</protein>
<keyword evidence="2" id="KW-0564">Palmitate</keyword>
<dbReference type="NCBIfam" id="TIGR01845">
    <property type="entry name" value="outer_NodT"/>
    <property type="match status" value="1"/>
</dbReference>
<dbReference type="EMBL" id="CP001055">
    <property type="protein sequence ID" value="ACC98465.1"/>
    <property type="molecule type" value="Genomic_DNA"/>
</dbReference>
<dbReference type="OrthoDB" id="9783163at2"/>
<comment type="subcellular location">
    <subcellularLocation>
        <location evidence="2">Cell membrane</location>
        <topology evidence="2">Lipid-anchor</topology>
    </subcellularLocation>
</comment>
<keyword evidence="2" id="KW-0449">Lipoprotein</keyword>
<dbReference type="AlphaFoldDB" id="B2KD69"/>
<keyword evidence="3" id="KW-0175">Coiled coil</keyword>
<evidence type="ECO:0000256" key="1">
    <source>
        <dbReference type="ARBA" id="ARBA00007613"/>
    </source>
</evidence>
<keyword evidence="2" id="KW-0472">Membrane</keyword>
<dbReference type="Gene3D" id="2.20.200.10">
    <property type="entry name" value="Outer membrane efflux proteins (OEP)"/>
    <property type="match status" value="1"/>
</dbReference>
<feature type="signal peptide" evidence="2">
    <location>
        <begin position="1"/>
        <end position="24"/>
    </location>
</feature>
<evidence type="ECO:0000313" key="6">
    <source>
        <dbReference type="Proteomes" id="UP000001029"/>
    </source>
</evidence>
<feature type="coiled-coil region" evidence="3">
    <location>
        <begin position="202"/>
        <end position="229"/>
    </location>
</feature>
<dbReference type="KEGG" id="emi:Emin_0910"/>
<keyword evidence="2" id="KW-0732">Signal</keyword>
<reference evidence="5 6" key="1">
    <citation type="journal article" date="2009" name="Appl. Environ. Microbiol.">
        <title>Genomic analysis of 'Elusimicrobium minutum,' the first cultivated representative of the phylum 'Elusimicrobia' (formerly termite group 1).</title>
        <authorList>
            <person name="Herlemann D.P.R."/>
            <person name="Geissinger O."/>
            <person name="Ikeda-Ohtsubo W."/>
            <person name="Kunin V."/>
            <person name="Sun H."/>
            <person name="Lapidus A."/>
            <person name="Hugenholtz P."/>
            <person name="Brune A."/>
        </authorList>
    </citation>
    <scope>NUCLEOTIDE SEQUENCE [LARGE SCALE GENOMIC DNA]</scope>
    <source>
        <strain evidence="5 6">Pei191</strain>
    </source>
</reference>
<accession>B2KD69</accession>
<organism evidence="5 6">
    <name type="scientific">Elusimicrobium minutum (strain Pei191)</name>
    <dbReference type="NCBI Taxonomy" id="445932"/>
    <lineage>
        <taxon>Bacteria</taxon>
        <taxon>Pseudomonadati</taxon>
        <taxon>Elusimicrobiota</taxon>
        <taxon>Elusimicrobia</taxon>
        <taxon>Elusimicrobiales</taxon>
        <taxon>Elusimicrobiaceae</taxon>
        <taxon>Elusimicrobium</taxon>
    </lineage>
</organism>
<evidence type="ECO:0000256" key="4">
    <source>
        <dbReference type="SAM" id="MobiDB-lite"/>
    </source>
</evidence>
<evidence type="ECO:0000256" key="3">
    <source>
        <dbReference type="SAM" id="Coils"/>
    </source>
</evidence>
<evidence type="ECO:0000256" key="2">
    <source>
        <dbReference type="RuleBase" id="RU362097"/>
    </source>
</evidence>
<feature type="chain" id="PRO_5001436922" evidence="2">
    <location>
        <begin position="25"/>
        <end position="487"/>
    </location>
</feature>
<dbReference type="GO" id="GO:0015562">
    <property type="term" value="F:efflux transmembrane transporter activity"/>
    <property type="evidence" value="ECO:0007669"/>
    <property type="project" value="InterPro"/>
</dbReference>
<dbReference type="Gene3D" id="1.20.1600.10">
    <property type="entry name" value="Outer membrane efflux proteins (OEP)"/>
    <property type="match status" value="1"/>
</dbReference>
<dbReference type="SUPFAM" id="SSF56954">
    <property type="entry name" value="Outer membrane efflux proteins (OEP)"/>
    <property type="match status" value="1"/>
</dbReference>
<dbReference type="HOGENOM" id="CLU_012817_13_3_0"/>
<dbReference type="Proteomes" id="UP000001029">
    <property type="component" value="Chromosome"/>
</dbReference>
<gene>
    <name evidence="5" type="ordered locus">Emin_0910</name>
</gene>
<proteinExistence type="inferred from homology"/>